<reference evidence="2 3" key="1">
    <citation type="journal article" date="2013" name="Nature">
        <title>Insights into bilaterian evolution from three spiralian genomes.</title>
        <authorList>
            <person name="Simakov O."/>
            <person name="Marletaz F."/>
            <person name="Cho S.J."/>
            <person name="Edsinger-Gonzales E."/>
            <person name="Havlak P."/>
            <person name="Hellsten U."/>
            <person name="Kuo D.H."/>
            <person name="Larsson T."/>
            <person name="Lv J."/>
            <person name="Arendt D."/>
            <person name="Savage R."/>
            <person name="Osoegawa K."/>
            <person name="de Jong P."/>
            <person name="Grimwood J."/>
            <person name="Chapman J.A."/>
            <person name="Shapiro H."/>
            <person name="Aerts A."/>
            <person name="Otillar R.P."/>
            <person name="Terry A.Y."/>
            <person name="Boore J.L."/>
            <person name="Grigoriev I.V."/>
            <person name="Lindberg D.R."/>
            <person name="Seaver E.C."/>
            <person name="Weisblat D.A."/>
            <person name="Putnam N.H."/>
            <person name="Rokhsar D.S."/>
        </authorList>
    </citation>
    <scope>NUCLEOTIDE SEQUENCE [LARGE SCALE GENOMIC DNA]</scope>
</reference>
<accession>V4AG09</accession>
<dbReference type="AlphaFoldDB" id="V4AG09"/>
<name>V4AG09_LOTGI</name>
<dbReference type="GeneID" id="20252199"/>
<proteinExistence type="predicted"/>
<dbReference type="OMA" id="DTWENCR"/>
<organism evidence="2 3">
    <name type="scientific">Lottia gigantea</name>
    <name type="common">Giant owl limpet</name>
    <dbReference type="NCBI Taxonomy" id="225164"/>
    <lineage>
        <taxon>Eukaryota</taxon>
        <taxon>Metazoa</taxon>
        <taxon>Spiralia</taxon>
        <taxon>Lophotrochozoa</taxon>
        <taxon>Mollusca</taxon>
        <taxon>Gastropoda</taxon>
        <taxon>Patellogastropoda</taxon>
        <taxon>Lottioidea</taxon>
        <taxon>Lottiidae</taxon>
        <taxon>Lottia</taxon>
    </lineage>
</organism>
<feature type="non-terminal residue" evidence="2">
    <location>
        <position position="1"/>
    </location>
</feature>
<keyword evidence="3" id="KW-1185">Reference proteome</keyword>
<dbReference type="CTD" id="20252199"/>
<evidence type="ECO:0000256" key="1">
    <source>
        <dbReference type="SAM" id="Phobius"/>
    </source>
</evidence>
<keyword evidence="1" id="KW-1133">Transmembrane helix</keyword>
<dbReference type="OrthoDB" id="377549at2759"/>
<keyword evidence="1" id="KW-0472">Membrane</keyword>
<evidence type="ECO:0008006" key="4">
    <source>
        <dbReference type="Google" id="ProtNLM"/>
    </source>
</evidence>
<dbReference type="Proteomes" id="UP000030746">
    <property type="component" value="Unassembled WGS sequence"/>
</dbReference>
<dbReference type="KEGG" id="lgi:LOTGIDRAFT_75797"/>
<protein>
    <recommendedName>
        <fullName evidence="4">Protein GAMETE EXPRESSED 1</fullName>
    </recommendedName>
</protein>
<sequence length="225" mass="26023">EEGKKQFQLIQQNSEMPKYGICWKNAMFSIKSGCKQLSDEVQSFLALSYLNCFLALQGRNTYDCEKGEPIKSCTSNMADADRSSFTTMFTHTQNICYFLQAQIWHEEMDLTIDRLANSSSHVGQQLEESFRMQLDMIQHQNESLKNQKKIINQALDLRVLINDVFDRVSKLQSLVLGEFSGFYSIIYYMFSIILCYLLTSTPRTSGARFWLFAVMTVNMLLEQTL</sequence>
<dbReference type="HOGENOM" id="CLU_077763_0_0_1"/>
<dbReference type="InterPro" id="IPR040346">
    <property type="entry name" value="GEX1/Brambleberry"/>
</dbReference>
<evidence type="ECO:0000313" key="2">
    <source>
        <dbReference type="EMBL" id="ESO95827.1"/>
    </source>
</evidence>
<feature type="non-terminal residue" evidence="2">
    <location>
        <position position="225"/>
    </location>
</feature>
<keyword evidence="1" id="KW-0812">Transmembrane</keyword>
<dbReference type="EMBL" id="KB201611">
    <property type="protein sequence ID" value="ESO95827.1"/>
    <property type="molecule type" value="Genomic_DNA"/>
</dbReference>
<dbReference type="PANTHER" id="PTHR33538">
    <property type="entry name" value="PROTEIN GAMETE EXPRESSED 1"/>
    <property type="match status" value="1"/>
</dbReference>
<feature type="transmembrane region" description="Helical" evidence="1">
    <location>
        <begin position="179"/>
        <end position="199"/>
    </location>
</feature>
<gene>
    <name evidence="2" type="ORF">LOTGIDRAFT_75797</name>
</gene>
<dbReference type="RefSeq" id="XP_009053483.1">
    <property type="nucleotide sequence ID" value="XM_009055235.1"/>
</dbReference>
<evidence type="ECO:0000313" key="3">
    <source>
        <dbReference type="Proteomes" id="UP000030746"/>
    </source>
</evidence>
<dbReference type="STRING" id="225164.V4AG09"/>
<dbReference type="PANTHER" id="PTHR33538:SF2">
    <property type="entry name" value="PROTEIN GAMETE EXPRESSED 1"/>
    <property type="match status" value="1"/>
</dbReference>